<protein>
    <submittedName>
        <fullName evidence="2">Putative oxidoreductase</fullName>
    </submittedName>
</protein>
<organism evidence="2">
    <name type="scientific">mine drainage metagenome</name>
    <dbReference type="NCBI Taxonomy" id="410659"/>
    <lineage>
        <taxon>unclassified sequences</taxon>
        <taxon>metagenomes</taxon>
        <taxon>ecological metagenomes</taxon>
    </lineage>
</organism>
<dbReference type="InterPro" id="IPR023210">
    <property type="entry name" value="NADP_OxRdtase_dom"/>
</dbReference>
<accession>E6PCE2</accession>
<dbReference type="PRINTS" id="PR00069">
    <property type="entry name" value="ALDKETRDTASE"/>
</dbReference>
<name>E6PCE2_9ZZZZ</name>
<gene>
    <name evidence="2" type="primary">yeaE</name>
    <name evidence="2" type="ORF">CARN1_2013</name>
</gene>
<dbReference type="GO" id="GO:0016491">
    <property type="term" value="F:oxidoreductase activity"/>
    <property type="evidence" value="ECO:0007669"/>
    <property type="project" value="InterPro"/>
</dbReference>
<dbReference type="Pfam" id="PF00248">
    <property type="entry name" value="Aldo_ket_red"/>
    <property type="match status" value="1"/>
</dbReference>
<evidence type="ECO:0000259" key="1">
    <source>
        <dbReference type="Pfam" id="PF00248"/>
    </source>
</evidence>
<dbReference type="InterPro" id="IPR036812">
    <property type="entry name" value="NAD(P)_OxRdtase_dom_sf"/>
</dbReference>
<evidence type="ECO:0000313" key="2">
    <source>
        <dbReference type="EMBL" id="CBH74126.1"/>
    </source>
</evidence>
<dbReference type="PANTHER" id="PTHR43638">
    <property type="entry name" value="OXIDOREDUCTASE, ALDO/KETO REDUCTASE FAMILY PROTEIN"/>
    <property type="match status" value="1"/>
</dbReference>
<feature type="domain" description="NADP-dependent oxidoreductase" evidence="1">
    <location>
        <begin position="16"/>
        <end position="268"/>
    </location>
</feature>
<dbReference type="AlphaFoldDB" id="E6PCE2"/>
<dbReference type="EMBL" id="CABL01000001">
    <property type="protein sequence ID" value="CBH74126.1"/>
    <property type="molecule type" value="Genomic_DNA"/>
</dbReference>
<proteinExistence type="predicted"/>
<dbReference type="InterPro" id="IPR020471">
    <property type="entry name" value="AKR"/>
</dbReference>
<dbReference type="PANTHER" id="PTHR43638:SF3">
    <property type="entry name" value="ALDEHYDE REDUCTASE"/>
    <property type="match status" value="1"/>
</dbReference>
<dbReference type="SUPFAM" id="SSF51430">
    <property type="entry name" value="NAD(P)-linked oxidoreductase"/>
    <property type="match status" value="1"/>
</dbReference>
<sequence>MQRRRFGKTEIDLPVIGQGTWNLPENRKSRNDAIAALRRGVELGMTHIDTAEMYGAGEVERVVGEAIAPLDRDALFLVSKVLPSNAGYDGTLAAAKRSLERLGTHYLDGYLLHWCGEYPLEETMRAMRTLIECGQIRFAGVSNCDVEELEIARRALAPFPLLCDQVLYHPFERTLEHRLLPYARTHEMPIVGYTPFGRRKIEALLADATLREIAAARGTAVRAIVLAFLTRDPLLFAIPKASSIAHVEENARAGEIALGREEIEAIDRAFPRGPLGDLATI</sequence>
<dbReference type="Gene3D" id="3.20.20.100">
    <property type="entry name" value="NADP-dependent oxidoreductase domain"/>
    <property type="match status" value="1"/>
</dbReference>
<comment type="caution">
    <text evidence="2">The sequence shown here is derived from an EMBL/GenBank/DDBJ whole genome shotgun (WGS) entry which is preliminary data.</text>
</comment>
<reference evidence="2" key="1">
    <citation type="submission" date="2009-10" db="EMBL/GenBank/DDBJ databases">
        <title>Diversity of trophic interactions inside an arsenic-rich microbial ecosystem.</title>
        <authorList>
            <person name="Bertin P.N."/>
            <person name="Heinrich-Salmeron A."/>
            <person name="Pelletier E."/>
            <person name="Goulhen-Chollet F."/>
            <person name="Arsene-Ploetze F."/>
            <person name="Gallien S."/>
            <person name="Calteau A."/>
            <person name="Vallenet D."/>
            <person name="Casiot C."/>
            <person name="Chane-Woon-Ming B."/>
            <person name="Giloteaux L."/>
            <person name="Barakat M."/>
            <person name="Bonnefoy V."/>
            <person name="Bruneel O."/>
            <person name="Chandler M."/>
            <person name="Cleiss J."/>
            <person name="Duran R."/>
            <person name="Elbaz-Poulichet F."/>
            <person name="Fonknechten N."/>
            <person name="Lauga B."/>
            <person name="Mornico D."/>
            <person name="Ortet P."/>
            <person name="Schaeffer C."/>
            <person name="Siguier P."/>
            <person name="Alexander Thil Smith A."/>
            <person name="Van Dorsselaer A."/>
            <person name="Weissenbach J."/>
            <person name="Medigue C."/>
            <person name="Le Paslier D."/>
        </authorList>
    </citation>
    <scope>NUCLEOTIDE SEQUENCE</scope>
</reference>